<dbReference type="PANTHER" id="PTHR46586:SF3">
    <property type="entry name" value="ANKYRIN REPEAT-CONTAINING PROTEIN"/>
    <property type="match status" value="1"/>
</dbReference>
<dbReference type="eggNOG" id="ENOG502RZCC">
    <property type="taxonomic scope" value="Eukaryota"/>
</dbReference>
<dbReference type="OrthoDB" id="63514at2759"/>
<feature type="compositionally biased region" description="Basic residues" evidence="1">
    <location>
        <begin position="505"/>
        <end position="521"/>
    </location>
</feature>
<dbReference type="InParanoid" id="D7FMP0"/>
<protein>
    <recommendedName>
        <fullName evidence="4">Ankyrin repeat protein</fullName>
    </recommendedName>
</protein>
<evidence type="ECO:0000313" key="3">
    <source>
        <dbReference type="Proteomes" id="UP000002630"/>
    </source>
</evidence>
<dbReference type="PANTHER" id="PTHR46586">
    <property type="entry name" value="ANKYRIN REPEAT-CONTAINING PROTEIN"/>
    <property type="match status" value="1"/>
</dbReference>
<organism evidence="2 3">
    <name type="scientific">Ectocarpus siliculosus</name>
    <name type="common">Brown alga</name>
    <name type="synonym">Conferva siliculosa</name>
    <dbReference type="NCBI Taxonomy" id="2880"/>
    <lineage>
        <taxon>Eukaryota</taxon>
        <taxon>Sar</taxon>
        <taxon>Stramenopiles</taxon>
        <taxon>Ochrophyta</taxon>
        <taxon>PX clade</taxon>
        <taxon>Phaeophyceae</taxon>
        <taxon>Ectocarpales</taxon>
        <taxon>Ectocarpaceae</taxon>
        <taxon>Ectocarpus</taxon>
    </lineage>
</organism>
<feature type="compositionally biased region" description="Gly residues" evidence="1">
    <location>
        <begin position="636"/>
        <end position="648"/>
    </location>
</feature>
<sequence>MPRLLSEEIDDAVREVKFIEEALSGSAGCDAGGSGSYLGLTDRGALLDLLLCARRQLNLLREKEVAILKSSAAAGGRSNQHFEPSPSAATGVCQPGGGVSDTRRLSDVTTWMSCRSLLDSMGVGDIRLVHSAVPRAELSVIVDALHLFQWPGAAAARGLAAGARYRAAGEQERAGLRAYLNAIILPGDANEWVVPVAGGQDPGDAAESGGHDNNSSDFLSVPCDGSWRRRRRSGHAGDRWAAATEGGGDTQGAVRGGVPSAAICLSEAISCGGPASGLRVLLEVVLPEATSASANGTAISSCKNGEDNGCRRGRGSCRGGLSPRAAGAGGQQAAGLYRAIGVLVAANRRSPLTRPVVVLTDLQASWKLLWLGGARSGLAPAGEAAAAAEAAGTAFHHAAATTVDGDDVDVFVWRMSPRDAISVVRSMLDEEAVGWDGQVSWAPRQGDAVAAPAASGGGGTHGDDGFHALAWASEGAAGRGGGGGGGVAAGESKGPMQSLRDRHLVGRRNFGRPHSCPRHGGSRAASSAAAANGGSGGGGGGVEAYMGGIGRTSSPPLAMEMALRREHASSFTGNSLPGQWTATGGSFGEGGEFPPRECRAFSAGVQHASDGLDRAAEMMGRRSTFANLYPLHGGGGGGNSGGGGGAGDEGYSVDDRFRGRLSNGNHHSTNGGATPREHRGGSFDNDGRGLSDNSSTRQRSFTASSPHTRPLSPPSAPVNPLADPTVLRHLIPFAAGDGFLFVAGISRSWRDAWGVERPPETDTDAAVQSPSRLGWARASGLGWGPSVCARAASGGHLATLRYARALGCPWDWTCCALATTKALVPVSAMIQWAASQPASSSSSVVGDDPLRPKRLEVLKWCRENGCPWDEATTSEAAREGNMEILRYAVGNGCPRNVLMCAYAAAAGHLETLKWAREEEGCGWNEATCAFAAAGGHLEVLEWARERGAPWGEETCASAARGGRLEVLKWLRKHGCKWGAGTCGNAAEGGHFDVLKYARGEGCPWTEAACTLAAREGHLEILKWCRKNGCNWVSATFRAAAGVGNQEMLCFLFEEGCPWDRRTCAAAARNSDLETLKWLRLKGCPWDSRVLDAAAEVGAMDVFEWAMSNKCPS</sequence>
<dbReference type="EMBL" id="FN649749">
    <property type="protein sequence ID" value="CBJ25937.1"/>
    <property type="molecule type" value="Genomic_DNA"/>
</dbReference>
<proteinExistence type="predicted"/>
<dbReference type="AlphaFoldDB" id="D7FMP0"/>
<feature type="region of interest" description="Disordered" evidence="1">
    <location>
        <begin position="76"/>
        <end position="95"/>
    </location>
</feature>
<reference evidence="2 3" key="1">
    <citation type="journal article" date="2010" name="Nature">
        <title>The Ectocarpus genome and the independent evolution of multicellularity in brown algae.</title>
        <authorList>
            <person name="Cock J.M."/>
            <person name="Sterck L."/>
            <person name="Rouze P."/>
            <person name="Scornet D."/>
            <person name="Allen A.E."/>
            <person name="Amoutzias G."/>
            <person name="Anthouard V."/>
            <person name="Artiguenave F."/>
            <person name="Aury J.M."/>
            <person name="Badger J.H."/>
            <person name="Beszteri B."/>
            <person name="Billiau K."/>
            <person name="Bonnet E."/>
            <person name="Bothwell J.H."/>
            <person name="Bowler C."/>
            <person name="Boyen C."/>
            <person name="Brownlee C."/>
            <person name="Carrano C.J."/>
            <person name="Charrier B."/>
            <person name="Cho G.Y."/>
            <person name="Coelho S.M."/>
            <person name="Collen J."/>
            <person name="Corre E."/>
            <person name="Da Silva C."/>
            <person name="Delage L."/>
            <person name="Delaroque N."/>
            <person name="Dittami S.M."/>
            <person name="Doulbeau S."/>
            <person name="Elias M."/>
            <person name="Farnham G."/>
            <person name="Gachon C.M."/>
            <person name="Gschloessl B."/>
            <person name="Heesch S."/>
            <person name="Jabbari K."/>
            <person name="Jubin C."/>
            <person name="Kawai H."/>
            <person name="Kimura K."/>
            <person name="Kloareg B."/>
            <person name="Kupper F.C."/>
            <person name="Lang D."/>
            <person name="Le Bail A."/>
            <person name="Leblanc C."/>
            <person name="Lerouge P."/>
            <person name="Lohr M."/>
            <person name="Lopez P.J."/>
            <person name="Martens C."/>
            <person name="Maumus F."/>
            <person name="Michel G."/>
            <person name="Miranda-Saavedra D."/>
            <person name="Morales J."/>
            <person name="Moreau H."/>
            <person name="Motomura T."/>
            <person name="Nagasato C."/>
            <person name="Napoli C.A."/>
            <person name="Nelson D.R."/>
            <person name="Nyvall-Collen P."/>
            <person name="Peters A.F."/>
            <person name="Pommier C."/>
            <person name="Potin P."/>
            <person name="Poulain J."/>
            <person name="Quesneville H."/>
            <person name="Read B."/>
            <person name="Rensing S.A."/>
            <person name="Ritter A."/>
            <person name="Rousvoal S."/>
            <person name="Samanta M."/>
            <person name="Samson G."/>
            <person name="Schroeder D.C."/>
            <person name="Segurens B."/>
            <person name="Strittmatter M."/>
            <person name="Tonon T."/>
            <person name="Tregear J.W."/>
            <person name="Valentin K."/>
            <person name="von Dassow P."/>
            <person name="Yamagishi T."/>
            <person name="Van de Peer Y."/>
            <person name="Wincker P."/>
        </authorList>
    </citation>
    <scope>NUCLEOTIDE SEQUENCE [LARGE SCALE GENOMIC DNA]</scope>
    <source>
        <strain evidence="3">Ec32 / CCAP1310/4</strain>
    </source>
</reference>
<name>D7FMP0_ECTSI</name>
<gene>
    <name evidence="2" type="ORF">Esi_0017_0162</name>
</gene>
<dbReference type="Gene3D" id="1.25.40.20">
    <property type="entry name" value="Ankyrin repeat-containing domain"/>
    <property type="match status" value="1"/>
</dbReference>
<feature type="region of interest" description="Disordered" evidence="1">
    <location>
        <begin position="636"/>
        <end position="719"/>
    </location>
</feature>
<evidence type="ECO:0000256" key="1">
    <source>
        <dbReference type="SAM" id="MobiDB-lite"/>
    </source>
</evidence>
<feature type="compositionally biased region" description="Polar residues" evidence="1">
    <location>
        <begin position="662"/>
        <end position="672"/>
    </location>
</feature>
<feature type="region of interest" description="Disordered" evidence="1">
    <location>
        <begin position="195"/>
        <end position="253"/>
    </location>
</feature>
<dbReference type="Proteomes" id="UP000002630">
    <property type="component" value="Linkage Group LG24"/>
</dbReference>
<dbReference type="InterPro" id="IPR052050">
    <property type="entry name" value="SecEffector_AnkRepeat"/>
</dbReference>
<accession>D7FMP0</accession>
<feature type="compositionally biased region" description="Low complexity" evidence="1">
    <location>
        <begin position="522"/>
        <end position="532"/>
    </location>
</feature>
<evidence type="ECO:0000313" key="2">
    <source>
        <dbReference type="EMBL" id="CBJ25937.1"/>
    </source>
</evidence>
<dbReference type="STRING" id="2880.D7FMP0"/>
<dbReference type="InterPro" id="IPR036770">
    <property type="entry name" value="Ankyrin_rpt-contain_sf"/>
</dbReference>
<dbReference type="EMBL" id="FN648214">
    <property type="protein sequence ID" value="CBJ25937.1"/>
    <property type="molecule type" value="Genomic_DNA"/>
</dbReference>
<dbReference type="SUPFAM" id="SSF48403">
    <property type="entry name" value="Ankyrin repeat"/>
    <property type="match status" value="1"/>
</dbReference>
<keyword evidence="3" id="KW-1185">Reference proteome</keyword>
<feature type="region of interest" description="Disordered" evidence="1">
    <location>
        <begin position="477"/>
        <end position="538"/>
    </location>
</feature>
<feature type="compositionally biased region" description="Gly residues" evidence="1">
    <location>
        <begin position="477"/>
        <end position="488"/>
    </location>
</feature>
<evidence type="ECO:0008006" key="4">
    <source>
        <dbReference type="Google" id="ProtNLM"/>
    </source>
</evidence>
<feature type="compositionally biased region" description="Basic and acidic residues" evidence="1">
    <location>
        <begin position="675"/>
        <end position="689"/>
    </location>
</feature>
<feature type="compositionally biased region" description="Polar residues" evidence="1">
    <location>
        <begin position="691"/>
        <end position="707"/>
    </location>
</feature>